<dbReference type="RefSeq" id="XP_054100643.1">
    <property type="nucleotide sequence ID" value="XM_054244668.1"/>
</dbReference>
<proteinExistence type="predicted"/>
<reference evidence="2 3" key="1">
    <citation type="submission" date="2009-03" db="EMBL/GenBank/DDBJ databases">
        <authorList>
            <person name="Warren W."/>
            <person name="Ye L."/>
            <person name="Minx P."/>
            <person name="Worley K."/>
            <person name="Gibbs R."/>
            <person name="Wilson R.K."/>
        </authorList>
    </citation>
    <scope>NUCLEOTIDE SEQUENCE [LARGE SCALE GENOMIC DNA]</scope>
</reference>
<dbReference type="Proteomes" id="UP000008225">
    <property type="component" value="Chromosome 14"/>
</dbReference>
<name>A0A8I3X325_CALJA</name>
<dbReference type="OrthoDB" id="5806726at2759"/>
<dbReference type="PANTHER" id="PTHR24145">
    <property type="entry name" value="ANKYRIN REPEAT DOMAIN-CONTAINING PROTEIN 11"/>
    <property type="match status" value="1"/>
</dbReference>
<gene>
    <name evidence="2" type="primary">LOC128929570</name>
</gene>
<dbReference type="GeneID" id="128929570"/>
<dbReference type="OMA" id="WGSHEEP"/>
<evidence type="ECO:0000313" key="2">
    <source>
        <dbReference type="Ensembl" id="ENSCJAP00000086514.1"/>
    </source>
</evidence>
<sequence length="122" mass="13170">MPKGGCPKVPQQESLSLYSDMLEKWTGKKDKVSLTKTPKLESGDGRKEVRERASKRNLPFTVGANGEQKDSDTGPLGSCLSWGSHEEPSSGAPWAEAACPSTRGCFFGTRGTVMIFLLCFGL</sequence>
<dbReference type="InterPro" id="IPR042636">
    <property type="entry name" value="ANKRD11"/>
</dbReference>
<dbReference type="Ensembl" id="ENSCJAT00000117645.1">
    <property type="protein sequence ID" value="ENSCJAP00000086514.1"/>
    <property type="gene ID" value="ENSCJAG00000085491.1"/>
</dbReference>
<keyword evidence="3" id="KW-1185">Reference proteome</keyword>
<dbReference type="PANTHER" id="PTHR24145:SF3">
    <property type="entry name" value="ANKYRIN REPEAT DOMAIN-CONTAINING PROTEIN 11"/>
    <property type="match status" value="1"/>
</dbReference>
<feature type="region of interest" description="Disordered" evidence="1">
    <location>
        <begin position="33"/>
        <end position="94"/>
    </location>
</feature>
<dbReference type="GeneTree" id="ENSGT00940000155966"/>
<evidence type="ECO:0000313" key="3">
    <source>
        <dbReference type="Proteomes" id="UP000008225"/>
    </source>
</evidence>
<dbReference type="KEGG" id="cjc:128929570"/>
<dbReference type="AlphaFoldDB" id="A0A8I3X325"/>
<accession>A0A8I3X325</accession>
<organism evidence="2 3">
    <name type="scientific">Callithrix jacchus</name>
    <name type="common">White-tufted-ear marmoset</name>
    <name type="synonym">Simia Jacchus</name>
    <dbReference type="NCBI Taxonomy" id="9483"/>
    <lineage>
        <taxon>Eukaryota</taxon>
        <taxon>Metazoa</taxon>
        <taxon>Chordata</taxon>
        <taxon>Craniata</taxon>
        <taxon>Vertebrata</taxon>
        <taxon>Euteleostomi</taxon>
        <taxon>Mammalia</taxon>
        <taxon>Eutheria</taxon>
        <taxon>Euarchontoglires</taxon>
        <taxon>Primates</taxon>
        <taxon>Haplorrhini</taxon>
        <taxon>Platyrrhini</taxon>
        <taxon>Cebidae</taxon>
        <taxon>Callitrichinae</taxon>
        <taxon>Callithrix</taxon>
        <taxon>Callithrix</taxon>
    </lineage>
</organism>
<feature type="compositionally biased region" description="Basic and acidic residues" evidence="1">
    <location>
        <begin position="33"/>
        <end position="54"/>
    </location>
</feature>
<dbReference type="GO" id="GO:0009653">
    <property type="term" value="P:anatomical structure morphogenesis"/>
    <property type="evidence" value="ECO:0007669"/>
    <property type="project" value="TreeGrafter"/>
</dbReference>
<reference evidence="2" key="2">
    <citation type="submission" date="2025-08" db="UniProtKB">
        <authorList>
            <consortium name="Ensembl"/>
        </authorList>
    </citation>
    <scope>IDENTIFICATION</scope>
</reference>
<reference evidence="2" key="3">
    <citation type="submission" date="2025-09" db="UniProtKB">
        <authorList>
            <consortium name="Ensembl"/>
        </authorList>
    </citation>
    <scope>IDENTIFICATION</scope>
</reference>
<protein>
    <submittedName>
        <fullName evidence="2">Uncharacterized protein</fullName>
    </submittedName>
</protein>
<evidence type="ECO:0000256" key="1">
    <source>
        <dbReference type="SAM" id="MobiDB-lite"/>
    </source>
</evidence>